<evidence type="ECO:0000313" key="2">
    <source>
        <dbReference type="EMBL" id="TPP61365.1"/>
    </source>
</evidence>
<sequence>MEPNCCFLKALSRFRERLSQLKQRNFRREEQHEDLQKLNRTLVEKIDSLKSQLVSTREELLVERQLGQNLQITVTELRAENDRLEQDGQQFELDRINLEKHCEELNQQVNQQAELLAQMDSMRPVECPRVADNVVSESGPFNR</sequence>
<dbReference type="OrthoDB" id="10620207at2759"/>
<evidence type="ECO:0000313" key="3">
    <source>
        <dbReference type="Proteomes" id="UP000316759"/>
    </source>
</evidence>
<keyword evidence="1" id="KW-0175">Coiled coil</keyword>
<feature type="coiled-coil region" evidence="1">
    <location>
        <begin position="18"/>
        <end position="122"/>
    </location>
</feature>
<accession>A0A504YLL8</accession>
<comment type="caution">
    <text evidence="2">The sequence shown here is derived from an EMBL/GenBank/DDBJ whole genome shotgun (WGS) entry which is preliminary data.</text>
</comment>
<evidence type="ECO:0000256" key="1">
    <source>
        <dbReference type="SAM" id="Coils"/>
    </source>
</evidence>
<dbReference type="Proteomes" id="UP000316759">
    <property type="component" value="Unassembled WGS sequence"/>
</dbReference>
<name>A0A504YLL8_FASGI</name>
<dbReference type="AlphaFoldDB" id="A0A504YLL8"/>
<gene>
    <name evidence="2" type="ORF">FGIG_07973</name>
</gene>
<organism evidence="2 3">
    <name type="scientific">Fasciola gigantica</name>
    <name type="common">Giant liver fluke</name>
    <dbReference type="NCBI Taxonomy" id="46835"/>
    <lineage>
        <taxon>Eukaryota</taxon>
        <taxon>Metazoa</taxon>
        <taxon>Spiralia</taxon>
        <taxon>Lophotrochozoa</taxon>
        <taxon>Platyhelminthes</taxon>
        <taxon>Trematoda</taxon>
        <taxon>Digenea</taxon>
        <taxon>Plagiorchiida</taxon>
        <taxon>Echinostomata</taxon>
        <taxon>Echinostomatoidea</taxon>
        <taxon>Fasciolidae</taxon>
        <taxon>Fasciola</taxon>
    </lineage>
</organism>
<reference evidence="2 3" key="1">
    <citation type="submission" date="2019-04" db="EMBL/GenBank/DDBJ databases">
        <title>Annotation for the trematode Fasciola gigantica.</title>
        <authorList>
            <person name="Choi Y.-J."/>
        </authorList>
    </citation>
    <scope>NUCLEOTIDE SEQUENCE [LARGE SCALE GENOMIC DNA]</scope>
    <source>
        <strain evidence="2">Uganda_cow_1</strain>
    </source>
</reference>
<protein>
    <submittedName>
        <fullName evidence="2">Uncharacterized protein</fullName>
    </submittedName>
</protein>
<dbReference type="EMBL" id="SUNJ01008267">
    <property type="protein sequence ID" value="TPP61365.1"/>
    <property type="molecule type" value="Genomic_DNA"/>
</dbReference>
<proteinExistence type="predicted"/>
<keyword evidence="3" id="KW-1185">Reference proteome</keyword>